<keyword evidence="3" id="KW-0560">Oxidoreductase</keyword>
<proteinExistence type="predicted"/>
<dbReference type="Pfam" id="PF01593">
    <property type="entry name" value="Amino_oxidase"/>
    <property type="match status" value="1"/>
</dbReference>
<evidence type="ECO:0000256" key="1">
    <source>
        <dbReference type="SAM" id="Phobius"/>
    </source>
</evidence>
<reference evidence="3 4" key="1">
    <citation type="submission" date="2015-11" db="EMBL/GenBank/DDBJ databases">
        <authorList>
            <person name="Lin W."/>
        </authorList>
    </citation>
    <scope>NUCLEOTIDE SEQUENCE [LARGE SCALE GENOMIC DNA]</scope>
    <source>
        <strain evidence="3 4">HCH-1</strain>
    </source>
</reference>
<keyword evidence="1" id="KW-1133">Transmembrane helix</keyword>
<dbReference type="PANTHER" id="PTHR21197:SF0">
    <property type="entry name" value="UDP-GALACTOPYRANOSE MUTASE"/>
    <property type="match status" value="1"/>
</dbReference>
<dbReference type="Proteomes" id="UP000060487">
    <property type="component" value="Unassembled WGS sequence"/>
</dbReference>
<dbReference type="InterPro" id="IPR002937">
    <property type="entry name" value="Amino_oxidase"/>
</dbReference>
<feature type="domain" description="Amine oxidase" evidence="2">
    <location>
        <begin position="67"/>
        <end position="451"/>
    </location>
</feature>
<keyword evidence="4" id="KW-1185">Reference proteome</keyword>
<name>A0ABR5SGD4_9BACT</name>
<keyword evidence="1" id="KW-0812">Transmembrane</keyword>
<dbReference type="InterPro" id="IPR036188">
    <property type="entry name" value="FAD/NAD-bd_sf"/>
</dbReference>
<accession>A0ABR5SGD4</accession>
<dbReference type="PANTHER" id="PTHR21197">
    <property type="entry name" value="UDP-GALACTOPYRANOSE MUTASE"/>
    <property type="match status" value="1"/>
</dbReference>
<dbReference type="Gene3D" id="3.50.50.60">
    <property type="entry name" value="FAD/NAD(P)-binding domain"/>
    <property type="match status" value="1"/>
</dbReference>
<feature type="transmembrane region" description="Helical" evidence="1">
    <location>
        <begin position="23"/>
        <end position="43"/>
    </location>
</feature>
<sequence>MTGFIMTQSGKRESRKPSTSANFMGNICFIFLMRLPWVLGFVINTGFMLYKRMEAGKFNVVLGAGAAGLAAAWQLSESGKPFYVLERNPMPGGLLSYHEKNGNVYEYGTHVFHTDNESFRQRIKALMGDTLFDFDRAGKLHINFQGKYYRYPLNGIDIIRNLPLKTAVQCVFSLATSYLKFRKQPQNSAEVLQKHFGTKLYDIFFKDYTHKFWGRPCEELDKTFALERIPRSDVLKILHDIFEKLGIDRMFSGHNLTERVIGKLYYAPNGIHQLIDTLVAHVTQRGAIIETGIHIEKIITDNGKCSLIQYRLPDNSIKQIHVDNIISTIPIKYLVNLFSPSPNRDVTAAANRLSYLPLTVCGLLVKKQQVRNAICTYYRDAIFNRLSEPTVHGLVTVPPGKTILLAEMTDYSIKMANVASDGEIISRVIADIVNKDLICEDDVEDTCLFRYEEAYPIYHIGFKDDLNIIGNYLNSMNNVLTTGRQGLFCYVNIHATMQMAMRDAGSIQSTR</sequence>
<dbReference type="SUPFAM" id="SSF51905">
    <property type="entry name" value="FAD/NAD(P)-binding domain"/>
    <property type="match status" value="1"/>
</dbReference>
<protein>
    <submittedName>
        <fullName evidence="3">Amine oxidase</fullName>
        <ecNumber evidence="3">1.3.3.4</ecNumber>
    </submittedName>
</protein>
<evidence type="ECO:0000259" key="2">
    <source>
        <dbReference type="Pfam" id="PF01593"/>
    </source>
</evidence>
<gene>
    <name evidence="3" type="ORF">ASN18_2868</name>
</gene>
<dbReference type="GO" id="GO:0004729">
    <property type="term" value="F:oxygen-dependent protoporphyrinogen oxidase activity"/>
    <property type="evidence" value="ECO:0007669"/>
    <property type="project" value="UniProtKB-EC"/>
</dbReference>
<evidence type="ECO:0000313" key="4">
    <source>
        <dbReference type="Proteomes" id="UP000060487"/>
    </source>
</evidence>
<organism evidence="3 4">
    <name type="scientific">Candidatus Magnetominusculus xianensis</name>
    <dbReference type="NCBI Taxonomy" id="1748249"/>
    <lineage>
        <taxon>Bacteria</taxon>
        <taxon>Pseudomonadati</taxon>
        <taxon>Nitrospirota</taxon>
        <taxon>Nitrospiria</taxon>
        <taxon>Nitrospirales</taxon>
        <taxon>Nitrospiraceae</taxon>
        <taxon>Candidatus Magnetominusculus</taxon>
    </lineage>
</organism>
<evidence type="ECO:0000313" key="3">
    <source>
        <dbReference type="EMBL" id="KWT78363.1"/>
    </source>
</evidence>
<keyword evidence="1" id="KW-0472">Membrane</keyword>
<dbReference type="EMBL" id="LNQR01000116">
    <property type="protein sequence ID" value="KWT78363.1"/>
    <property type="molecule type" value="Genomic_DNA"/>
</dbReference>
<dbReference type="EC" id="1.3.3.4" evidence="3"/>
<comment type="caution">
    <text evidence="3">The sequence shown here is derived from an EMBL/GenBank/DDBJ whole genome shotgun (WGS) entry which is preliminary data.</text>
</comment>